<name>A0A161R869_9BRAD</name>
<evidence type="ECO:0000313" key="1">
    <source>
        <dbReference type="EMBL" id="KZD25631.1"/>
    </source>
</evidence>
<dbReference type="STRING" id="943830.A4A58_04310"/>
<evidence type="ECO:0008006" key="3">
    <source>
        <dbReference type="Google" id="ProtNLM"/>
    </source>
</evidence>
<evidence type="ECO:0000313" key="2">
    <source>
        <dbReference type="Proteomes" id="UP000076574"/>
    </source>
</evidence>
<dbReference type="Proteomes" id="UP000076574">
    <property type="component" value="Unassembled WGS sequence"/>
</dbReference>
<sequence>MPDRLITQSLLDAVECYFDLMFDNDVSHFDQVFAGSAQLHGLRDGSLRLLPAADYKAMLASTPSPKCKSAPREQEVLLIDFAAPTQALVKVVVRIDTLWYCDYLSYHRIGDAWLVTAKSFHVARRLEAADQ</sequence>
<dbReference type="SUPFAM" id="SSF54427">
    <property type="entry name" value="NTF2-like"/>
    <property type="match status" value="1"/>
</dbReference>
<dbReference type="InterPro" id="IPR032710">
    <property type="entry name" value="NTF2-like_dom_sf"/>
</dbReference>
<keyword evidence="2" id="KW-1185">Reference proteome</keyword>
<gene>
    <name evidence="1" type="ORF">A4A58_04310</name>
</gene>
<dbReference type="EMBL" id="LVYV01000001">
    <property type="protein sequence ID" value="KZD25631.1"/>
    <property type="molecule type" value="Genomic_DNA"/>
</dbReference>
<protein>
    <recommendedName>
        <fullName evidence="3">Nuclear transport factor 2 family protein</fullName>
    </recommendedName>
</protein>
<dbReference type="AlphaFoldDB" id="A0A161R869"/>
<dbReference type="RefSeq" id="WP_068730067.1">
    <property type="nucleotide sequence ID" value="NZ_LVYV01000001.1"/>
</dbReference>
<proteinExistence type="predicted"/>
<dbReference type="Pfam" id="PF12893">
    <property type="entry name" value="Lumazine_bd_2"/>
    <property type="match status" value="1"/>
</dbReference>
<dbReference type="OrthoDB" id="7451095at2"/>
<reference evidence="1 2" key="1">
    <citation type="submission" date="2016-03" db="EMBL/GenBank/DDBJ databases">
        <title>Microsymbionts genomes from the relict species Vavilovia formosa (Stev.) Fed.</title>
        <authorList>
            <person name="Kopat V."/>
            <person name="Chirak E."/>
            <person name="Kimeklis A."/>
            <person name="Andronov E."/>
        </authorList>
    </citation>
    <scope>NUCLEOTIDE SEQUENCE [LARGE SCALE GENOMIC DNA]</scope>
    <source>
        <strain evidence="1 2">Vaf07</strain>
    </source>
</reference>
<accession>A0A161R869</accession>
<organism evidence="1 2">
    <name type="scientific">Tardiphaga robiniae</name>
    <dbReference type="NCBI Taxonomy" id="943830"/>
    <lineage>
        <taxon>Bacteria</taxon>
        <taxon>Pseudomonadati</taxon>
        <taxon>Pseudomonadota</taxon>
        <taxon>Alphaproteobacteria</taxon>
        <taxon>Hyphomicrobiales</taxon>
        <taxon>Nitrobacteraceae</taxon>
        <taxon>Tardiphaga</taxon>
    </lineage>
</organism>
<dbReference type="InterPro" id="IPR039437">
    <property type="entry name" value="FrzH/put_lumazine-bd"/>
</dbReference>
<dbReference type="Gene3D" id="3.10.450.50">
    <property type="match status" value="1"/>
</dbReference>
<comment type="caution">
    <text evidence="1">The sequence shown here is derived from an EMBL/GenBank/DDBJ whole genome shotgun (WGS) entry which is preliminary data.</text>
</comment>